<accession>A0A0F9DDP0</accession>
<dbReference type="AlphaFoldDB" id="A0A0F9DDP0"/>
<organism evidence="1">
    <name type="scientific">marine sediment metagenome</name>
    <dbReference type="NCBI Taxonomy" id="412755"/>
    <lineage>
        <taxon>unclassified sequences</taxon>
        <taxon>metagenomes</taxon>
        <taxon>ecological metagenomes</taxon>
    </lineage>
</organism>
<reference evidence="1" key="1">
    <citation type="journal article" date="2015" name="Nature">
        <title>Complex archaea that bridge the gap between prokaryotes and eukaryotes.</title>
        <authorList>
            <person name="Spang A."/>
            <person name="Saw J.H."/>
            <person name="Jorgensen S.L."/>
            <person name="Zaremba-Niedzwiedzka K."/>
            <person name="Martijn J."/>
            <person name="Lind A.E."/>
            <person name="van Eijk R."/>
            <person name="Schleper C."/>
            <person name="Guy L."/>
            <person name="Ettema T.J."/>
        </authorList>
    </citation>
    <scope>NUCLEOTIDE SEQUENCE</scope>
</reference>
<proteinExistence type="predicted"/>
<name>A0A0F9DDP0_9ZZZZ</name>
<sequence length="60" mass="6911">MIELIIRGAEQEQLTRLWDAISWLDSWEPEAVAAMEGKFGFSAHNRTVNAHNPQTEKRDD</sequence>
<comment type="caution">
    <text evidence="1">The sequence shown here is derived from an EMBL/GenBank/DDBJ whole genome shotgun (WGS) entry which is preliminary data.</text>
</comment>
<evidence type="ECO:0000313" key="1">
    <source>
        <dbReference type="EMBL" id="KKL51806.1"/>
    </source>
</evidence>
<gene>
    <name evidence="1" type="ORF">LCGC14_2291810</name>
</gene>
<protein>
    <submittedName>
        <fullName evidence="1">Uncharacterized protein</fullName>
    </submittedName>
</protein>
<dbReference type="EMBL" id="LAZR01032121">
    <property type="protein sequence ID" value="KKL51806.1"/>
    <property type="molecule type" value="Genomic_DNA"/>
</dbReference>